<evidence type="ECO:0000313" key="3">
    <source>
        <dbReference type="EMBL" id="KAF9994157.1"/>
    </source>
</evidence>
<organism evidence="3 4">
    <name type="scientific">Modicella reniformis</name>
    <dbReference type="NCBI Taxonomy" id="1440133"/>
    <lineage>
        <taxon>Eukaryota</taxon>
        <taxon>Fungi</taxon>
        <taxon>Fungi incertae sedis</taxon>
        <taxon>Mucoromycota</taxon>
        <taxon>Mortierellomycotina</taxon>
        <taxon>Mortierellomycetes</taxon>
        <taxon>Mortierellales</taxon>
        <taxon>Mortierellaceae</taxon>
        <taxon>Modicella</taxon>
    </lineage>
</organism>
<proteinExistence type="predicted"/>
<protein>
    <recommendedName>
        <fullName evidence="2">DUF7905 domain-containing protein</fullName>
    </recommendedName>
</protein>
<dbReference type="InterPro" id="IPR057227">
    <property type="entry name" value="DUF7905"/>
</dbReference>
<feature type="domain" description="DUF7905" evidence="2">
    <location>
        <begin position="173"/>
        <end position="320"/>
    </location>
</feature>
<reference evidence="3" key="1">
    <citation type="journal article" date="2020" name="Fungal Divers.">
        <title>Resolving the Mortierellaceae phylogeny through synthesis of multi-gene phylogenetics and phylogenomics.</title>
        <authorList>
            <person name="Vandepol N."/>
            <person name="Liber J."/>
            <person name="Desiro A."/>
            <person name="Na H."/>
            <person name="Kennedy M."/>
            <person name="Barry K."/>
            <person name="Grigoriev I.V."/>
            <person name="Miller A.N."/>
            <person name="O'Donnell K."/>
            <person name="Stajich J.E."/>
            <person name="Bonito G."/>
        </authorList>
    </citation>
    <scope>NUCLEOTIDE SEQUENCE</scope>
    <source>
        <strain evidence="3">MES-2147</strain>
    </source>
</reference>
<comment type="caution">
    <text evidence="3">The sequence shown here is derived from an EMBL/GenBank/DDBJ whole genome shotgun (WGS) entry which is preliminary data.</text>
</comment>
<gene>
    <name evidence="3" type="ORF">BGZ65_010243</name>
</gene>
<evidence type="ECO:0000313" key="4">
    <source>
        <dbReference type="Proteomes" id="UP000749646"/>
    </source>
</evidence>
<feature type="region of interest" description="Disordered" evidence="1">
    <location>
        <begin position="62"/>
        <end position="81"/>
    </location>
</feature>
<dbReference type="Proteomes" id="UP000749646">
    <property type="component" value="Unassembled WGS sequence"/>
</dbReference>
<evidence type="ECO:0000256" key="1">
    <source>
        <dbReference type="SAM" id="MobiDB-lite"/>
    </source>
</evidence>
<dbReference type="OrthoDB" id="7875889at2759"/>
<dbReference type="EMBL" id="JAAAHW010001646">
    <property type="protein sequence ID" value="KAF9994157.1"/>
    <property type="molecule type" value="Genomic_DNA"/>
</dbReference>
<dbReference type="AlphaFoldDB" id="A0A9P6SRI6"/>
<accession>A0A9P6SRI6</accession>
<dbReference type="Pfam" id="PF25482">
    <property type="entry name" value="DUF7905"/>
    <property type="match status" value="1"/>
</dbReference>
<evidence type="ECO:0000259" key="2">
    <source>
        <dbReference type="Pfam" id="PF25482"/>
    </source>
</evidence>
<name>A0A9P6SRI6_9FUNG</name>
<keyword evidence="4" id="KW-1185">Reference proteome</keyword>
<feature type="region of interest" description="Disordered" evidence="1">
    <location>
        <begin position="26"/>
        <end position="46"/>
    </location>
</feature>
<sequence length="353" mass="39837">MPTLQPLRRVEAPGVNITGSYRGAAVESTASQEAESSSTVTSSSSSLVFGDEEFAYLESIDAQSSTASRRRERGSDDLDQPRYTDLENAVMKNLKLRPVFSPIASIEGEFLETLPKNLRPKTETAHFEIHCDSRTNPQSNYVPTIITVPTTQAILERVVTPWETYGDVIWDAVNKRLDFQILLQAREGVIHDTKSALGRTDVKPFSTFRKKLSLGTDNSHITCYNIRDKAKSYLEIRNIIFKKSSTYERSDQLAVVIHKVQELEIKLIDGLDAVRAEVHDNCKTWYEIEIYNEKISQRLESNIELIPGTVADWEVSDLIGGEELWNMVKELMNRVDNPGKIFPPNTNAGVDRQ</sequence>